<organism evidence="1 2">
    <name type="scientific">Haloterrigena alkaliphila</name>
    <dbReference type="NCBI Taxonomy" id="2816475"/>
    <lineage>
        <taxon>Archaea</taxon>
        <taxon>Methanobacteriati</taxon>
        <taxon>Methanobacteriota</taxon>
        <taxon>Stenosarchaea group</taxon>
        <taxon>Halobacteria</taxon>
        <taxon>Halobacteriales</taxon>
        <taxon>Natrialbaceae</taxon>
        <taxon>Haloterrigena</taxon>
    </lineage>
</organism>
<keyword evidence="2" id="KW-1185">Reference proteome</keyword>
<evidence type="ECO:0000313" key="2">
    <source>
        <dbReference type="Proteomes" id="UP000663203"/>
    </source>
</evidence>
<name>A0A8A2VB33_9EURY</name>
<dbReference type="KEGG" id="hakz:J0X25_10865"/>
<accession>A0A8A2VB33</accession>
<reference evidence="1 2" key="1">
    <citation type="submission" date="2021-03" db="EMBL/GenBank/DDBJ databases">
        <title>Haloterrigena longa sp. nov. and Haloterrigena limicola sp. nov., extremely halophilic archaea isolated from a salt lake.</title>
        <authorList>
            <person name="Henglin C."/>
        </authorList>
    </citation>
    <scope>NUCLEOTIDE SEQUENCE [LARGE SCALE GENOMIC DNA]</scope>
    <source>
        <strain evidence="1 2">KZCA68</strain>
    </source>
</reference>
<dbReference type="RefSeq" id="WP_207287539.1">
    <property type="nucleotide sequence ID" value="NZ_CP071462.1"/>
</dbReference>
<dbReference type="AlphaFoldDB" id="A0A8A2VB33"/>
<gene>
    <name evidence="1" type="ORF">J0X25_10865</name>
</gene>
<dbReference type="EMBL" id="CP071462">
    <property type="protein sequence ID" value="QSW97920.1"/>
    <property type="molecule type" value="Genomic_DNA"/>
</dbReference>
<proteinExistence type="predicted"/>
<dbReference type="GeneID" id="63187812"/>
<evidence type="ECO:0000313" key="1">
    <source>
        <dbReference type="EMBL" id="QSW97920.1"/>
    </source>
</evidence>
<dbReference type="Proteomes" id="UP000663203">
    <property type="component" value="Chromosome"/>
</dbReference>
<sequence length="50" mass="5443">MVLAADDLAEFVARDPSDDEDVPLGDALEELSIDVETDAVDAVRDVRGRR</sequence>
<protein>
    <submittedName>
        <fullName evidence="1">Uncharacterized protein</fullName>
    </submittedName>
</protein>